<accession>A0A387G7N2</accession>
<evidence type="ECO:0000313" key="2">
    <source>
        <dbReference type="Proteomes" id="UP000282195"/>
    </source>
</evidence>
<evidence type="ECO:0000313" key="1">
    <source>
        <dbReference type="EMBL" id="AYG64174.1"/>
    </source>
</evidence>
<dbReference type="Proteomes" id="UP000282195">
    <property type="component" value="Plasmid pRCCGE525b"/>
</dbReference>
<proteinExistence type="predicted"/>
<organism evidence="1 2">
    <name type="scientific">Rhizobium jaguaris</name>
    <dbReference type="NCBI Taxonomy" id="1312183"/>
    <lineage>
        <taxon>Bacteria</taxon>
        <taxon>Pseudomonadati</taxon>
        <taxon>Pseudomonadota</taxon>
        <taxon>Alphaproteobacteria</taxon>
        <taxon>Hyphomicrobiales</taxon>
        <taxon>Rhizobiaceae</taxon>
        <taxon>Rhizobium/Agrobacterium group</taxon>
        <taxon>Rhizobium</taxon>
    </lineage>
</organism>
<dbReference type="OrthoDB" id="8449091at2"/>
<dbReference type="EMBL" id="CP032696">
    <property type="protein sequence ID" value="AYG64174.1"/>
    <property type="molecule type" value="Genomic_DNA"/>
</dbReference>
<geneLocation type="plasmid" evidence="2">
    <name>prccge525b</name>
</geneLocation>
<sequence>MISRYVHERDIPLDSQALGTCQRAFDAILAELSISREHERAENIAAFVIKLYQQGIHDEEKLFQLGITASGNLKS</sequence>
<gene>
    <name evidence="1" type="ORF">CCGE525_36085</name>
</gene>
<protein>
    <submittedName>
        <fullName evidence="1">Uncharacterized protein</fullName>
    </submittedName>
</protein>
<name>A0A387G7N2_9HYPH</name>
<keyword evidence="1" id="KW-0614">Plasmid</keyword>
<dbReference type="AlphaFoldDB" id="A0A387G7N2"/>
<reference evidence="1 2" key="1">
    <citation type="submission" date="2018-10" db="EMBL/GenBank/DDBJ databases">
        <title>Rhizobium etli, R. leguminosarum and a new Rhizobium genospecies from Phaseolus dumosus.</title>
        <authorList>
            <person name="Ramirez-Puebla S.T."/>
            <person name="Rogel-Hernandez M.A."/>
            <person name="Guerrero G."/>
            <person name="Ormeno-Orrillo E."/>
            <person name="Martinez-Romero J.C."/>
            <person name="Negrete-Yankelevich S."/>
            <person name="Martinez-Romero E."/>
        </authorList>
    </citation>
    <scope>NUCLEOTIDE SEQUENCE [LARGE SCALE GENOMIC DNA]</scope>
    <source>
        <strain evidence="1 2">CCGE525</strain>
        <plasmid evidence="2">prccge525b</plasmid>
    </source>
</reference>
<dbReference type="KEGG" id="rjg:CCGE525_36085"/>
<keyword evidence="2" id="KW-1185">Reference proteome</keyword>